<dbReference type="Proteomes" id="UP000324143">
    <property type="component" value="Unassembled WGS sequence"/>
</dbReference>
<evidence type="ECO:0000256" key="1">
    <source>
        <dbReference type="SAM" id="Phobius"/>
    </source>
</evidence>
<keyword evidence="1" id="KW-0472">Membrane</keyword>
<accession>A0A5D0MHW8</accession>
<keyword evidence="1" id="KW-1133">Transmembrane helix</keyword>
<comment type="caution">
    <text evidence="2">The sequence shown here is derived from an EMBL/GenBank/DDBJ whole genome shotgun (WGS) entry which is preliminary data.</text>
</comment>
<reference evidence="2" key="1">
    <citation type="submission" date="2019-08" db="EMBL/GenBank/DDBJ databases">
        <title>Genomic characterization of a novel candidate phylum (ARYD3) from a high temperature, high salinity tertiary oil reservoir in north central Oklahoma, USA.</title>
        <authorList>
            <person name="Youssef N.H."/>
            <person name="Yadav A."/>
            <person name="Elshahed M.S."/>
        </authorList>
    </citation>
    <scope>NUCLEOTIDE SEQUENCE [LARGE SCALE GENOMIC DNA]</scope>
    <source>
        <strain evidence="2">ARYD3</strain>
    </source>
</reference>
<dbReference type="AlphaFoldDB" id="A0A5D0MHW8"/>
<sequence length="399" mass="48288">MLIKKSIIILISIFYLFMFPKIFSISLEDTTEVKLEYYAQTEEKNYYDNYLKNDFLFKNNFFEFKNRTFLGYSEDFKYIVNSFYAELTYGGFLTGYKNSYNDSNKLGSFEKYSYPKLKEMDNIFLIDTLRYRDLYTVQKNKFYMHEYIPVNMIYFSFDNFGINLNYETIQTDPKNIDPEETFRKLDYFEDYIASFSINYRGYRNGLMFLSGDNDTYYYKKVKDINRNGTAVDESGKDLLIYAFNKERFYFNLGAYNYEKLHFTTIKYIFSVNEIEYNIIFDANFLNNSISLFLTYDYDFKTYLHFTDSMEKDYFAAVSKNINIGRLETTAMAGYRDIYYVDKNYSGWYGSWLLTYRSNFADFFCSIGNYVYNNLWNSWFIYPEKNNFIFHFGIKKELKW</sequence>
<keyword evidence="3" id="KW-1185">Reference proteome</keyword>
<organism evidence="2 3">
    <name type="scientific">Candidatus Mcinerneyibacterium aminivorans</name>
    <dbReference type="NCBI Taxonomy" id="2703815"/>
    <lineage>
        <taxon>Bacteria</taxon>
        <taxon>Candidatus Macinerneyibacteriota</taxon>
        <taxon>Candidatus Mcinerneyibacteria</taxon>
        <taxon>Candidatus Mcinerneyibacteriales</taxon>
        <taxon>Candidatus Mcinerneyibacteriaceae</taxon>
        <taxon>Candidatus Mcinerneyibacterium</taxon>
    </lineage>
</organism>
<keyword evidence="1" id="KW-0812">Transmembrane</keyword>
<name>A0A5D0MHW8_9BACT</name>
<protein>
    <submittedName>
        <fullName evidence="2">Uncharacterized protein</fullName>
    </submittedName>
</protein>
<evidence type="ECO:0000313" key="2">
    <source>
        <dbReference type="EMBL" id="TYB31091.1"/>
    </source>
</evidence>
<feature type="transmembrane region" description="Helical" evidence="1">
    <location>
        <begin position="7"/>
        <end position="27"/>
    </location>
</feature>
<dbReference type="EMBL" id="VSIX01000056">
    <property type="protein sequence ID" value="TYB31091.1"/>
    <property type="molecule type" value="Genomic_DNA"/>
</dbReference>
<proteinExistence type="predicted"/>
<gene>
    <name evidence="2" type="ORF">FXF47_05915</name>
</gene>
<evidence type="ECO:0000313" key="3">
    <source>
        <dbReference type="Proteomes" id="UP000324143"/>
    </source>
</evidence>